<accession>A0ABR9ZFP6</accession>
<evidence type="ECO:0000313" key="1">
    <source>
        <dbReference type="EMBL" id="MBF4377281.1"/>
    </source>
</evidence>
<organism evidence="1 2">
    <name type="scientific">Vibrio anguillarum</name>
    <name type="common">Listonella anguillarum</name>
    <dbReference type="NCBI Taxonomy" id="55601"/>
    <lineage>
        <taxon>Bacteria</taxon>
        <taxon>Pseudomonadati</taxon>
        <taxon>Pseudomonadota</taxon>
        <taxon>Gammaproteobacteria</taxon>
        <taxon>Vibrionales</taxon>
        <taxon>Vibrionaceae</taxon>
        <taxon>Vibrio</taxon>
    </lineage>
</organism>
<dbReference type="EMBL" id="RDPI01001586">
    <property type="protein sequence ID" value="MBF4377281.1"/>
    <property type="molecule type" value="Genomic_DNA"/>
</dbReference>
<feature type="non-terminal residue" evidence="1">
    <location>
        <position position="120"/>
    </location>
</feature>
<gene>
    <name evidence="1" type="ORF">EAY46_30360</name>
</gene>
<name>A0ABR9ZFP6_VIBAN</name>
<protein>
    <submittedName>
        <fullName evidence="1">Uncharacterized protein</fullName>
    </submittedName>
</protein>
<dbReference type="Proteomes" id="UP000726136">
    <property type="component" value="Unassembled WGS sequence"/>
</dbReference>
<reference evidence="1 2" key="1">
    <citation type="journal article" date="2021" name="PeerJ">
        <title>Analysis of 44 Vibrio anguillarum genomes reveals high genetic diversity.</title>
        <authorList>
            <person name="Hansen M.J."/>
            <person name="Dalsgaard I."/>
        </authorList>
    </citation>
    <scope>NUCLEOTIDE SEQUENCE [LARGE SCALE GENOMIC DNA]</scope>
    <source>
        <strain evidence="1 2">040915-1/1B</strain>
    </source>
</reference>
<proteinExistence type="predicted"/>
<keyword evidence="2" id="KW-1185">Reference proteome</keyword>
<evidence type="ECO:0000313" key="2">
    <source>
        <dbReference type="Proteomes" id="UP000726136"/>
    </source>
</evidence>
<comment type="caution">
    <text evidence="1">The sequence shown here is derived from an EMBL/GenBank/DDBJ whole genome shotgun (WGS) entry which is preliminary data.</text>
</comment>
<sequence length="120" mass="14828">MFPPEDHEINFIEMIIEKYIHKNTKSILDHFNPNIIHDFNLIYEHLLLYFLSINKDSAIREMDRLKYLWSMAIKDDNYSWIDKKNTVQINWIIEYLKKSNIELWFIKNNEDIDYKYYSCL</sequence>